<protein>
    <submittedName>
        <fullName evidence="2">Predicted protein</fullName>
    </submittedName>
</protein>
<reference evidence="2 3" key="1">
    <citation type="journal article" date="2009" name="Science">
        <title>Green evolution and dynamic adaptations revealed by genomes of the marine picoeukaryotes Micromonas.</title>
        <authorList>
            <person name="Worden A.Z."/>
            <person name="Lee J.H."/>
            <person name="Mock T."/>
            <person name="Rouze P."/>
            <person name="Simmons M.P."/>
            <person name="Aerts A.L."/>
            <person name="Allen A.E."/>
            <person name="Cuvelier M.L."/>
            <person name="Derelle E."/>
            <person name="Everett M.V."/>
            <person name="Foulon E."/>
            <person name="Grimwood J."/>
            <person name="Gundlach H."/>
            <person name="Henrissat B."/>
            <person name="Napoli C."/>
            <person name="McDonald S.M."/>
            <person name="Parker M.S."/>
            <person name="Rombauts S."/>
            <person name="Salamov A."/>
            <person name="Von Dassow P."/>
            <person name="Badger J.H."/>
            <person name="Coutinho P.M."/>
            <person name="Demir E."/>
            <person name="Dubchak I."/>
            <person name="Gentemann C."/>
            <person name="Eikrem W."/>
            <person name="Gready J.E."/>
            <person name="John U."/>
            <person name="Lanier W."/>
            <person name="Lindquist E.A."/>
            <person name="Lucas S."/>
            <person name="Mayer K.F."/>
            <person name="Moreau H."/>
            <person name="Not F."/>
            <person name="Otillar R."/>
            <person name="Panaud O."/>
            <person name="Pangilinan J."/>
            <person name="Paulsen I."/>
            <person name="Piegu B."/>
            <person name="Poliakov A."/>
            <person name="Robbens S."/>
            <person name="Schmutz J."/>
            <person name="Toulza E."/>
            <person name="Wyss T."/>
            <person name="Zelensky A."/>
            <person name="Zhou K."/>
            <person name="Armbrust E.V."/>
            <person name="Bhattacharya D."/>
            <person name="Goodenough U.W."/>
            <person name="Van de Peer Y."/>
            <person name="Grigoriev I.V."/>
        </authorList>
    </citation>
    <scope>NUCLEOTIDE SEQUENCE [LARGE SCALE GENOMIC DNA]</scope>
    <source>
        <strain evidence="2 3">CCMP1545</strain>
    </source>
</reference>
<dbReference type="Gene3D" id="3.30.530.20">
    <property type="match status" value="1"/>
</dbReference>
<evidence type="ECO:0000259" key="1">
    <source>
        <dbReference type="PROSITE" id="PS50848"/>
    </source>
</evidence>
<dbReference type="OMA" id="IVYVTQR"/>
<dbReference type="eggNOG" id="ENOG502QS0N">
    <property type="taxonomic scope" value="Eukaryota"/>
</dbReference>
<accession>C1MLL2</accession>
<proteinExistence type="predicted"/>
<dbReference type="InterPro" id="IPR023393">
    <property type="entry name" value="START-like_dom_sf"/>
</dbReference>
<dbReference type="InterPro" id="IPR045096">
    <property type="entry name" value="EDR2-like"/>
</dbReference>
<dbReference type="GeneID" id="9681849"/>
<dbReference type="PANTHER" id="PTHR12136">
    <property type="entry name" value="ENHANCED DISEASE RESISTANCE-RELATED"/>
    <property type="match status" value="1"/>
</dbReference>
<evidence type="ECO:0000313" key="3">
    <source>
        <dbReference type="Proteomes" id="UP000001876"/>
    </source>
</evidence>
<dbReference type="AlphaFoldDB" id="C1MLL2"/>
<dbReference type="EMBL" id="GG663736">
    <property type="protein sequence ID" value="EEH59960.1"/>
    <property type="molecule type" value="Genomic_DNA"/>
</dbReference>
<evidence type="ECO:0000313" key="2">
    <source>
        <dbReference type="EMBL" id="EEH59960.1"/>
    </source>
</evidence>
<keyword evidence="3" id="KW-1185">Reference proteome</keyword>
<dbReference type="RefSeq" id="XP_003056584.1">
    <property type="nucleotide sequence ID" value="XM_003056538.1"/>
</dbReference>
<feature type="domain" description="START" evidence="1">
    <location>
        <begin position="1"/>
        <end position="141"/>
    </location>
</feature>
<dbReference type="SUPFAM" id="SSF55961">
    <property type="entry name" value="Bet v1-like"/>
    <property type="match status" value="1"/>
</dbReference>
<organism evidence="3">
    <name type="scientific">Micromonas pusilla (strain CCMP1545)</name>
    <name type="common">Picoplanktonic green alga</name>
    <dbReference type="NCBI Taxonomy" id="564608"/>
    <lineage>
        <taxon>Eukaryota</taxon>
        <taxon>Viridiplantae</taxon>
        <taxon>Chlorophyta</taxon>
        <taxon>Mamiellophyceae</taxon>
        <taxon>Mamiellales</taxon>
        <taxon>Mamiellaceae</taxon>
        <taxon>Micromonas</taxon>
    </lineage>
</organism>
<dbReference type="PROSITE" id="PS50848">
    <property type="entry name" value="START"/>
    <property type="match status" value="1"/>
</dbReference>
<name>C1MLL2_MICPC</name>
<sequence>MDLESTRRQWDLTFDHGYVVESIDEHTDVIHLSLRKQCSTQDFCLSRCWNRDPDGSYVIVYSSVEHPMCQRTRGMSRGVMFGGWIISPFSSASALNVGKPGSITPEWSSACLVTKVVKLQHNLWLEWFCRSGRISLPQRIVIAQVAGLRELCDHTSELREIEKKDLLIQYMATDTTEPHGQASLYAGDVCNTRSPKLINIGSLTKGKWPFEAGLKSTNCWCAPDGDNFRVRGSNYLHDRKKVPAGQPFAELVAVDWFVDYRRIDNICSRPSGTCQHSLLKNDYQESFVFAVNIQVPGPRHFSIVYYYRLRAPLDKSSLFSRFVHGDDAFRNSRLKLIPSVALGPWVVQRAVGTKPLIVGRALKVVYHSRPNYLEVDIDIGSSTVANNVVRFVLGYVRTLVVDMCFLIEGKSDGELPERLIGTSRIAHLEPDAAVPPPPVV</sequence>
<gene>
    <name evidence="2" type="ORF">MICPUCDRAFT_65107</name>
</gene>
<dbReference type="OrthoDB" id="568117at2759"/>
<dbReference type="Pfam" id="PF01852">
    <property type="entry name" value="START"/>
    <property type="match status" value="1"/>
</dbReference>
<dbReference type="InterPro" id="IPR002913">
    <property type="entry name" value="START_lipid-bd_dom"/>
</dbReference>
<dbReference type="PANTHER" id="PTHR12136:SF41">
    <property type="entry name" value="PLECKSTRIN HOMOLOGY (PH) AND LIPID-BINDING START DOMAINS-CONTAINING PROTEIN"/>
    <property type="match status" value="1"/>
</dbReference>
<dbReference type="InterPro" id="IPR009769">
    <property type="entry name" value="EDR2_C"/>
</dbReference>
<dbReference type="KEGG" id="mpp:MICPUCDRAFT_65107"/>
<dbReference type="Pfam" id="PF07059">
    <property type="entry name" value="EDR2_C"/>
    <property type="match status" value="1"/>
</dbReference>
<dbReference type="GO" id="GO:0008289">
    <property type="term" value="F:lipid binding"/>
    <property type="evidence" value="ECO:0007669"/>
    <property type="project" value="InterPro"/>
</dbReference>
<dbReference type="CDD" id="cd00177">
    <property type="entry name" value="START"/>
    <property type="match status" value="1"/>
</dbReference>
<dbReference type="Proteomes" id="UP000001876">
    <property type="component" value="Unassembled WGS sequence"/>
</dbReference>